<accession>A0A0F9A7F3</accession>
<proteinExistence type="predicted"/>
<dbReference type="EMBL" id="LAZR01056298">
    <property type="protein sequence ID" value="KKK74479.1"/>
    <property type="molecule type" value="Genomic_DNA"/>
</dbReference>
<dbReference type="AlphaFoldDB" id="A0A0F9A7F3"/>
<dbReference type="SUPFAM" id="SSF56784">
    <property type="entry name" value="HAD-like"/>
    <property type="match status" value="1"/>
</dbReference>
<dbReference type="Gene3D" id="3.40.50.1000">
    <property type="entry name" value="HAD superfamily/HAD-like"/>
    <property type="match status" value="1"/>
</dbReference>
<comment type="caution">
    <text evidence="1">The sequence shown here is derived from an EMBL/GenBank/DDBJ whole genome shotgun (WGS) entry which is preliminary data.</text>
</comment>
<dbReference type="Pfam" id="PF13419">
    <property type="entry name" value="HAD_2"/>
    <property type="match status" value="1"/>
</dbReference>
<dbReference type="InterPro" id="IPR023198">
    <property type="entry name" value="PGP-like_dom2"/>
</dbReference>
<evidence type="ECO:0008006" key="2">
    <source>
        <dbReference type="Google" id="ProtNLM"/>
    </source>
</evidence>
<dbReference type="InterPro" id="IPR041492">
    <property type="entry name" value="HAD_2"/>
</dbReference>
<name>A0A0F9A7F3_9ZZZZ</name>
<sequence length="138" mass="15892">ILVQIGSSNALCAESHNINFRLQKEIAVDSLQMVLNKYHCNLNSKTLIKIIHKYWKTPKIFPETKEVLAKCHIPKCIVTNIDDEFIYPALQEHSFSFEHIVTSESCKSYKPRTEIFDKAMAMVGISAENLSRLIDFNY</sequence>
<dbReference type="InterPro" id="IPR036412">
    <property type="entry name" value="HAD-like_sf"/>
</dbReference>
<protein>
    <recommendedName>
        <fullName evidence="2">Pyrimidine 5'-nucleotidase</fullName>
    </recommendedName>
</protein>
<organism evidence="1">
    <name type="scientific">marine sediment metagenome</name>
    <dbReference type="NCBI Taxonomy" id="412755"/>
    <lineage>
        <taxon>unclassified sequences</taxon>
        <taxon>metagenomes</taxon>
        <taxon>ecological metagenomes</taxon>
    </lineage>
</organism>
<evidence type="ECO:0000313" key="1">
    <source>
        <dbReference type="EMBL" id="KKK74479.1"/>
    </source>
</evidence>
<reference evidence="1" key="1">
    <citation type="journal article" date="2015" name="Nature">
        <title>Complex archaea that bridge the gap between prokaryotes and eukaryotes.</title>
        <authorList>
            <person name="Spang A."/>
            <person name="Saw J.H."/>
            <person name="Jorgensen S.L."/>
            <person name="Zaremba-Niedzwiedzka K."/>
            <person name="Martijn J."/>
            <person name="Lind A.E."/>
            <person name="van Eijk R."/>
            <person name="Schleper C."/>
            <person name="Guy L."/>
            <person name="Ettema T.J."/>
        </authorList>
    </citation>
    <scope>NUCLEOTIDE SEQUENCE</scope>
</reference>
<feature type="non-terminal residue" evidence="1">
    <location>
        <position position="1"/>
    </location>
</feature>
<dbReference type="InterPro" id="IPR023214">
    <property type="entry name" value="HAD_sf"/>
</dbReference>
<gene>
    <name evidence="1" type="ORF">LCGC14_2883350</name>
</gene>
<dbReference type="Gene3D" id="1.10.150.240">
    <property type="entry name" value="Putative phosphatase, domain 2"/>
    <property type="match status" value="1"/>
</dbReference>